<feature type="region of interest" description="Disordered" evidence="5">
    <location>
        <begin position="251"/>
        <end position="278"/>
    </location>
</feature>
<dbReference type="PANTHER" id="PTHR12466">
    <property type="entry name" value="CDC73 DOMAIN PROTEIN"/>
    <property type="match status" value="1"/>
</dbReference>
<dbReference type="Gene3D" id="3.40.50.11990">
    <property type="entry name" value="RNA polymerase II accessory factor, Cdc73 C-terminal domain"/>
    <property type="match status" value="1"/>
</dbReference>
<feature type="compositionally biased region" description="Low complexity" evidence="5">
    <location>
        <begin position="257"/>
        <end position="275"/>
    </location>
</feature>
<feature type="region of interest" description="Disordered" evidence="5">
    <location>
        <begin position="157"/>
        <end position="184"/>
    </location>
</feature>
<comment type="similarity">
    <text evidence="2">Belongs to the CDC73 family.</text>
</comment>
<evidence type="ECO:0000256" key="4">
    <source>
        <dbReference type="ARBA" id="ARBA00023242"/>
    </source>
</evidence>
<evidence type="ECO:0000313" key="8">
    <source>
        <dbReference type="Proteomes" id="UP000818624"/>
    </source>
</evidence>
<reference evidence="7 8" key="1">
    <citation type="journal article" date="2020" name="Elife">
        <title>Loss of centromere function drives karyotype evolution in closely related Malassezia species.</title>
        <authorList>
            <person name="Sankaranarayanan S.R."/>
            <person name="Ianiri G."/>
            <person name="Coelho M.A."/>
            <person name="Reza M.H."/>
            <person name="Thimmappa B.C."/>
            <person name="Ganguly P."/>
            <person name="Vadnala R.N."/>
            <person name="Sun S."/>
            <person name="Siddharthan R."/>
            <person name="Tellgren-Roth C."/>
            <person name="Dawson T.L."/>
            <person name="Heitman J."/>
            <person name="Sanyal K."/>
        </authorList>
    </citation>
    <scope>NUCLEOTIDE SEQUENCE [LARGE SCALE GENOMIC DNA]</scope>
    <source>
        <strain evidence="7">CBS14141</strain>
    </source>
</reference>
<evidence type="ECO:0000256" key="2">
    <source>
        <dbReference type="ARBA" id="ARBA00010427"/>
    </source>
</evidence>
<keyword evidence="4" id="KW-0539">Nucleus</keyword>
<dbReference type="Pfam" id="PF05179">
    <property type="entry name" value="CDC73_C"/>
    <property type="match status" value="1"/>
</dbReference>
<dbReference type="PANTHER" id="PTHR12466:SF8">
    <property type="entry name" value="PARAFIBROMIN"/>
    <property type="match status" value="1"/>
</dbReference>
<name>A0ABY8EMR1_MALFU</name>
<evidence type="ECO:0000256" key="1">
    <source>
        <dbReference type="ARBA" id="ARBA00004123"/>
    </source>
</evidence>
<dbReference type="EMBL" id="CP046234">
    <property type="protein sequence ID" value="WFD46194.1"/>
    <property type="molecule type" value="Genomic_DNA"/>
</dbReference>
<dbReference type="InterPro" id="IPR031336">
    <property type="entry name" value="CDC73_C"/>
</dbReference>
<comment type="subcellular location">
    <subcellularLocation>
        <location evidence="1">Nucleus</location>
    </subcellularLocation>
</comment>
<dbReference type="InterPro" id="IPR007852">
    <property type="entry name" value="Cdc73/Parafibromin"/>
</dbReference>
<evidence type="ECO:0000259" key="6">
    <source>
        <dbReference type="Pfam" id="PF05179"/>
    </source>
</evidence>
<feature type="domain" description="Cell division control protein 73 C-terminal" evidence="6">
    <location>
        <begin position="280"/>
        <end position="403"/>
    </location>
</feature>
<evidence type="ECO:0000256" key="3">
    <source>
        <dbReference type="ARBA" id="ARBA00023163"/>
    </source>
</evidence>
<proteinExistence type="inferred from homology"/>
<keyword evidence="8" id="KW-1185">Reference proteome</keyword>
<sequence length="411" mass="43971">MSAPDPLLCLRAALSALPDEPLTLVELRSDDGKAVEDVAAATQVVVKQINVSSLAHDESAPELVFAADTPVRMLRSREKATEANELTPESAPDQFLSLSALVFAVQQRSERAGAYLRNAATAKVVAIPALERPGVLEYLLGKRSEWEGVVVSGAQAKAEAAPGPTDEKADKGAPSAAPTTKRPYVPDAADAEFVRTLRAKYEVVLLDRNDALAGMHALANEADAGALSAHPNKPSDTYGLRALLKPRLESAKRQLQAPSKSSASARTPAPAANTARRSRAQDPIILLSNSPTALVNMFNVKSLLQDGVFVPPEEARRQARGVPEMVVTIQTRSDDEGSGAARGPQLSRRILVVDSAEAINRLSTGPIGSGQDAWNRVIAVFTTGQTWQFKTYRWNDPRDLFKNGMSGDART</sequence>
<accession>A0ABY8EMR1</accession>
<organism evidence="7 8">
    <name type="scientific">Malassezia furfur</name>
    <name type="common">Pityriasis versicolor infection agent</name>
    <name type="synonym">Pityrosporum furfur</name>
    <dbReference type="NCBI Taxonomy" id="55194"/>
    <lineage>
        <taxon>Eukaryota</taxon>
        <taxon>Fungi</taxon>
        <taxon>Dikarya</taxon>
        <taxon>Basidiomycota</taxon>
        <taxon>Ustilaginomycotina</taxon>
        <taxon>Malasseziomycetes</taxon>
        <taxon>Malasseziales</taxon>
        <taxon>Malasseziaceae</taxon>
        <taxon>Malassezia</taxon>
    </lineage>
</organism>
<gene>
    <name evidence="7" type="primary">CDC73</name>
    <name evidence="7" type="ORF">GLX27_000826</name>
</gene>
<evidence type="ECO:0000256" key="5">
    <source>
        <dbReference type="SAM" id="MobiDB-lite"/>
    </source>
</evidence>
<dbReference type="InterPro" id="IPR038103">
    <property type="entry name" value="CDC73_C_sf"/>
</dbReference>
<keyword evidence="3" id="KW-0804">Transcription</keyword>
<evidence type="ECO:0000313" key="7">
    <source>
        <dbReference type="EMBL" id="WFD46194.1"/>
    </source>
</evidence>
<dbReference type="Proteomes" id="UP000818624">
    <property type="component" value="Chromosome 1"/>
</dbReference>
<protein>
    <submittedName>
        <fullName evidence="7">Accessory factor associated with RNA polymerase II</fullName>
    </submittedName>
</protein>